<dbReference type="Proteomes" id="UP000663937">
    <property type="component" value="Chromosome"/>
</dbReference>
<evidence type="ECO:0000256" key="7">
    <source>
        <dbReference type="SAM" id="Phobius"/>
    </source>
</evidence>
<keyword evidence="4" id="KW-0067">ATP-binding</keyword>
<evidence type="ECO:0000259" key="9">
    <source>
        <dbReference type="PROSITE" id="PS50929"/>
    </source>
</evidence>
<evidence type="ECO:0000256" key="1">
    <source>
        <dbReference type="ARBA" id="ARBA00004651"/>
    </source>
</evidence>
<dbReference type="PANTHER" id="PTHR24221:SF590">
    <property type="entry name" value="COMPONENT LINKED WITH THE ASSEMBLY OF CYTOCHROME' TRANSPORT TRANSMEMBRANE ATP-BINDING PROTEIN ABC TRANSPORTER CYDD-RELATED"/>
    <property type="match status" value="1"/>
</dbReference>
<keyword evidence="3" id="KW-0547">Nucleotide-binding</keyword>
<sequence length="563" mass="58537">MKPLDPRLLRHARAARRYIAITAVTGVVTAGLVIAQALLIAHALAPVVTGTAGWDHVVGLLPALAGVVALRTAVLVLQESWAHRAATGVITELREQVLVRAVALGPRWLAAEQGPAVVTLVTRGLDDLEPYFVRYLPQLVLAATVTPATLAVVFGLDLVAALTLALTLPLIPVFMWLIGVLTQRFAADRLVTMQRLGAQLLDLLAGLGTLKALGREHGPGHRVGELGRAYARTTMSTLRVAFLSGAVLEFLASIGVALVAVGVGMRLVYGQVDLFTGLAVIMLAPEVYRPLREVGAQFHASADGIAAAAQSFAVIEQPLPAPGTSPAPDLAITDIVLDDVSVAAPGRSTWAPSGLSARLRPGRVVALVGPSGAGKTTAADLVLGLLRPDTGAIRLVPTGADAGTGVDLADVDPGSWWAQVAWVPQRPVIVPATVRSNVLADPAGEIDERALAAARATGFDEVVAALPGGWDTRLGQGGVGLSLGQRQRLALTRALLGRHPLVVLDEPTAHLDARAEAHVLAAVDALRGQGRTVLVIAHREALIARADDVVHVSARAAAEPVAR</sequence>
<dbReference type="InterPro" id="IPR003439">
    <property type="entry name" value="ABC_transporter-like_ATP-bd"/>
</dbReference>
<dbReference type="GO" id="GO:0005524">
    <property type="term" value="F:ATP binding"/>
    <property type="evidence" value="ECO:0007669"/>
    <property type="project" value="UniProtKB-KW"/>
</dbReference>
<proteinExistence type="predicted"/>
<dbReference type="CDD" id="cd18584">
    <property type="entry name" value="ABC_6TM_AarD_CydD"/>
    <property type="match status" value="1"/>
</dbReference>
<dbReference type="NCBIfam" id="TIGR02857">
    <property type="entry name" value="CydD"/>
    <property type="match status" value="1"/>
</dbReference>
<dbReference type="SMART" id="SM00382">
    <property type="entry name" value="AAA"/>
    <property type="match status" value="1"/>
</dbReference>
<dbReference type="GO" id="GO:0042883">
    <property type="term" value="P:cysteine transport"/>
    <property type="evidence" value="ECO:0007669"/>
    <property type="project" value="InterPro"/>
</dbReference>
<dbReference type="PROSITE" id="PS50893">
    <property type="entry name" value="ABC_TRANSPORTER_2"/>
    <property type="match status" value="1"/>
</dbReference>
<evidence type="ECO:0000259" key="8">
    <source>
        <dbReference type="PROSITE" id="PS50893"/>
    </source>
</evidence>
<feature type="domain" description="ABC transporter" evidence="8">
    <location>
        <begin position="335"/>
        <end position="563"/>
    </location>
</feature>
<dbReference type="PANTHER" id="PTHR24221">
    <property type="entry name" value="ATP-BINDING CASSETTE SUB-FAMILY B"/>
    <property type="match status" value="1"/>
</dbReference>
<evidence type="ECO:0000256" key="3">
    <source>
        <dbReference type="ARBA" id="ARBA00022741"/>
    </source>
</evidence>
<keyword evidence="5 7" id="KW-1133">Transmembrane helix</keyword>
<name>A0A8A4ZFX5_9MICO</name>
<dbReference type="GO" id="GO:0016887">
    <property type="term" value="F:ATP hydrolysis activity"/>
    <property type="evidence" value="ECO:0007669"/>
    <property type="project" value="InterPro"/>
</dbReference>
<feature type="transmembrane region" description="Helical" evidence="7">
    <location>
        <begin position="132"/>
        <end position="154"/>
    </location>
</feature>
<evidence type="ECO:0000256" key="4">
    <source>
        <dbReference type="ARBA" id="ARBA00022840"/>
    </source>
</evidence>
<dbReference type="InterPro" id="IPR011527">
    <property type="entry name" value="ABC1_TM_dom"/>
</dbReference>
<dbReference type="CDD" id="cd03228">
    <property type="entry name" value="ABCC_MRP_Like"/>
    <property type="match status" value="1"/>
</dbReference>
<feature type="transmembrane region" description="Helical" evidence="7">
    <location>
        <begin position="240"/>
        <end position="261"/>
    </location>
</feature>
<feature type="domain" description="ABC transmembrane type-1" evidence="9">
    <location>
        <begin position="20"/>
        <end position="303"/>
    </location>
</feature>
<dbReference type="SUPFAM" id="SSF90123">
    <property type="entry name" value="ABC transporter transmembrane region"/>
    <property type="match status" value="1"/>
</dbReference>
<dbReference type="InterPro" id="IPR003593">
    <property type="entry name" value="AAA+_ATPase"/>
</dbReference>
<dbReference type="PROSITE" id="PS50929">
    <property type="entry name" value="ABC_TM1F"/>
    <property type="match status" value="1"/>
</dbReference>
<dbReference type="RefSeq" id="WP_227425167.1">
    <property type="nucleotide sequence ID" value="NZ_CP071868.1"/>
</dbReference>
<feature type="transmembrane region" description="Helical" evidence="7">
    <location>
        <begin position="160"/>
        <end position="181"/>
    </location>
</feature>
<dbReference type="KEGG" id="psic:J4E96_07640"/>
<evidence type="ECO:0000313" key="10">
    <source>
        <dbReference type="EMBL" id="QTE30794.1"/>
    </source>
</evidence>
<dbReference type="InterPro" id="IPR039421">
    <property type="entry name" value="Type_1_exporter"/>
</dbReference>
<dbReference type="InterPro" id="IPR014216">
    <property type="entry name" value="ABC_transptr_CydD"/>
</dbReference>
<dbReference type="EMBL" id="CP071868">
    <property type="protein sequence ID" value="QTE30794.1"/>
    <property type="molecule type" value="Genomic_DNA"/>
</dbReference>
<dbReference type="Pfam" id="PF00005">
    <property type="entry name" value="ABC_tran"/>
    <property type="match status" value="1"/>
</dbReference>
<dbReference type="InterPro" id="IPR036640">
    <property type="entry name" value="ABC1_TM_sf"/>
</dbReference>
<accession>A0A8A4ZFX5</accession>
<keyword evidence="6 7" id="KW-0472">Membrane</keyword>
<dbReference type="GO" id="GO:0005886">
    <property type="term" value="C:plasma membrane"/>
    <property type="evidence" value="ECO:0007669"/>
    <property type="project" value="UniProtKB-SubCell"/>
</dbReference>
<organism evidence="10 11">
    <name type="scientific">Pengzhenrongella sicca</name>
    <dbReference type="NCBI Taxonomy" id="2819238"/>
    <lineage>
        <taxon>Bacteria</taxon>
        <taxon>Bacillati</taxon>
        <taxon>Actinomycetota</taxon>
        <taxon>Actinomycetes</taxon>
        <taxon>Micrococcales</taxon>
        <taxon>Pengzhenrongella</taxon>
    </lineage>
</organism>
<dbReference type="InterPro" id="IPR027417">
    <property type="entry name" value="P-loop_NTPase"/>
</dbReference>
<dbReference type="GO" id="GO:0140359">
    <property type="term" value="F:ABC-type transporter activity"/>
    <property type="evidence" value="ECO:0007669"/>
    <property type="project" value="InterPro"/>
</dbReference>
<evidence type="ECO:0000256" key="6">
    <source>
        <dbReference type="ARBA" id="ARBA00023136"/>
    </source>
</evidence>
<feature type="transmembrane region" description="Helical" evidence="7">
    <location>
        <begin position="21"/>
        <end position="45"/>
    </location>
</feature>
<evidence type="ECO:0000313" key="11">
    <source>
        <dbReference type="Proteomes" id="UP000663937"/>
    </source>
</evidence>
<keyword evidence="2 7" id="KW-0812">Transmembrane</keyword>
<keyword evidence="11" id="KW-1185">Reference proteome</keyword>
<feature type="transmembrane region" description="Helical" evidence="7">
    <location>
        <begin position="57"/>
        <end position="77"/>
    </location>
</feature>
<reference evidence="10" key="1">
    <citation type="submission" date="2021-03" db="EMBL/GenBank/DDBJ databases">
        <title>Pengzhenrongella sicca gen. nov., sp. nov., a new member of suborder Micrococcineae isolated from High-Arctic tundra soil.</title>
        <authorList>
            <person name="Peng F."/>
        </authorList>
    </citation>
    <scope>NUCLEOTIDE SEQUENCE</scope>
    <source>
        <strain evidence="10">LRZ-2</strain>
    </source>
</reference>
<evidence type="ECO:0000256" key="5">
    <source>
        <dbReference type="ARBA" id="ARBA00022989"/>
    </source>
</evidence>
<dbReference type="SUPFAM" id="SSF52540">
    <property type="entry name" value="P-loop containing nucleoside triphosphate hydrolases"/>
    <property type="match status" value="1"/>
</dbReference>
<gene>
    <name evidence="10" type="primary">cydD</name>
    <name evidence="10" type="ORF">J4E96_07640</name>
</gene>
<dbReference type="Pfam" id="PF00664">
    <property type="entry name" value="ABC_membrane"/>
    <property type="match status" value="1"/>
</dbReference>
<evidence type="ECO:0000256" key="2">
    <source>
        <dbReference type="ARBA" id="ARBA00022692"/>
    </source>
</evidence>
<comment type="subcellular location">
    <subcellularLocation>
        <location evidence="1">Cell membrane</location>
        <topology evidence="1">Multi-pass membrane protein</topology>
    </subcellularLocation>
</comment>
<dbReference type="AlphaFoldDB" id="A0A8A4ZFX5"/>
<dbReference type="Gene3D" id="1.20.1560.10">
    <property type="entry name" value="ABC transporter type 1, transmembrane domain"/>
    <property type="match status" value="1"/>
</dbReference>
<protein>
    <submittedName>
        <fullName evidence="10">Thiol reductant ABC exporter subunit CydD</fullName>
    </submittedName>
</protein>
<dbReference type="Gene3D" id="3.40.50.300">
    <property type="entry name" value="P-loop containing nucleotide triphosphate hydrolases"/>
    <property type="match status" value="1"/>
</dbReference>